<dbReference type="EMBL" id="AKWM02000030">
    <property type="protein sequence ID" value="EKS00764.1"/>
    <property type="molecule type" value="Genomic_DNA"/>
</dbReference>
<comment type="caution">
    <text evidence="1">The sequence shown here is derived from an EMBL/GenBank/DDBJ whole genome shotgun (WGS) entry which is preliminary data.</text>
</comment>
<evidence type="ECO:0000313" key="2">
    <source>
        <dbReference type="Proteomes" id="UP000001343"/>
    </source>
</evidence>
<gene>
    <name evidence="1" type="ORF">LEP1GSC125_1467</name>
</gene>
<reference evidence="1 2" key="1">
    <citation type="journal article" date="2014" name="Int. J. Syst. Evol. Microbiol.">
        <title>Leptospira mayottensis sp. nov., a pathogenic species of the genus Leptospira isolated from humans.</title>
        <authorList>
            <person name="Bourhy P."/>
            <person name="Collet L."/>
            <person name="Brisse S."/>
            <person name="Picardeau M."/>
        </authorList>
    </citation>
    <scope>NUCLEOTIDE SEQUENCE [LARGE SCALE GENOMIC DNA]</scope>
    <source>
        <strain evidence="1 2">200901122</strain>
    </source>
</reference>
<protein>
    <submittedName>
        <fullName evidence="1">Uncharacterized protein</fullName>
    </submittedName>
</protein>
<sequence length="41" mass="4869">MTPMDILCRLIRDGFEFMPVLYYKKICLTLILKDSISNFLL</sequence>
<proteinExistence type="predicted"/>
<dbReference type="AlphaFoldDB" id="A0AA87MR14"/>
<organism evidence="1 2">
    <name type="scientific">Leptospira mayottensis 200901122</name>
    <dbReference type="NCBI Taxonomy" id="1193010"/>
    <lineage>
        <taxon>Bacteria</taxon>
        <taxon>Pseudomonadati</taxon>
        <taxon>Spirochaetota</taxon>
        <taxon>Spirochaetia</taxon>
        <taxon>Leptospirales</taxon>
        <taxon>Leptospiraceae</taxon>
        <taxon>Leptospira</taxon>
    </lineage>
</organism>
<name>A0AA87MR14_9LEPT</name>
<dbReference type="Proteomes" id="UP000001343">
    <property type="component" value="Unassembled WGS sequence"/>
</dbReference>
<accession>A0AA87MR14</accession>
<evidence type="ECO:0000313" key="1">
    <source>
        <dbReference type="EMBL" id="EKS00764.1"/>
    </source>
</evidence>